<evidence type="ECO:0000256" key="7">
    <source>
        <dbReference type="ARBA" id="ARBA00022840"/>
    </source>
</evidence>
<keyword evidence="9 12" id="KW-0234">DNA repair</keyword>
<evidence type="ECO:0000256" key="4">
    <source>
        <dbReference type="ARBA" id="ARBA00022741"/>
    </source>
</evidence>
<comment type="caution">
    <text evidence="17">The sequence shown here is derived from an EMBL/GenBank/DDBJ whole genome shotgun (WGS) entry which is preliminary data.</text>
</comment>
<dbReference type="InterPro" id="IPR027417">
    <property type="entry name" value="P-loop_NTPase"/>
</dbReference>
<dbReference type="Gene3D" id="4.10.860.10">
    <property type="entry name" value="UVR domain"/>
    <property type="match status" value="1"/>
</dbReference>
<evidence type="ECO:0000259" key="15">
    <source>
        <dbReference type="PROSITE" id="PS51192"/>
    </source>
</evidence>
<dbReference type="InterPro" id="IPR001943">
    <property type="entry name" value="UVR_dom"/>
</dbReference>
<keyword evidence="12" id="KW-0742">SOS response</keyword>
<comment type="subcellular location">
    <subcellularLocation>
        <location evidence="1 12">Cytoplasm</location>
    </subcellularLocation>
</comment>
<reference evidence="17" key="1">
    <citation type="submission" date="2020-07" db="EMBL/GenBank/DDBJ databases">
        <title>Huge and variable diversity of episymbiotic CPR bacteria and DPANN archaea in groundwater ecosystems.</title>
        <authorList>
            <person name="He C.Y."/>
            <person name="Keren R."/>
            <person name="Whittaker M."/>
            <person name="Farag I.F."/>
            <person name="Doudna J."/>
            <person name="Cate J.H.D."/>
            <person name="Banfield J.F."/>
        </authorList>
    </citation>
    <scope>NUCLEOTIDE SEQUENCE</scope>
    <source>
        <strain evidence="17">NC_groundwater_1226_Ag_S-0.1um_59_124</strain>
    </source>
</reference>
<dbReference type="NCBIfam" id="NF003673">
    <property type="entry name" value="PRK05298.1"/>
    <property type="match status" value="1"/>
</dbReference>
<dbReference type="InterPro" id="IPR036876">
    <property type="entry name" value="UVR_dom_sf"/>
</dbReference>
<dbReference type="Pfam" id="PF17757">
    <property type="entry name" value="UvrB_inter"/>
    <property type="match status" value="1"/>
</dbReference>
<evidence type="ECO:0000256" key="8">
    <source>
        <dbReference type="ARBA" id="ARBA00022881"/>
    </source>
</evidence>
<accession>A0A932YXQ8</accession>
<evidence type="ECO:0000256" key="12">
    <source>
        <dbReference type="RuleBase" id="RU003587"/>
    </source>
</evidence>
<evidence type="ECO:0000256" key="1">
    <source>
        <dbReference type="ARBA" id="ARBA00004496"/>
    </source>
</evidence>
<dbReference type="SMART" id="SM00487">
    <property type="entry name" value="DEXDc"/>
    <property type="match status" value="1"/>
</dbReference>
<dbReference type="InterPro" id="IPR014001">
    <property type="entry name" value="Helicase_ATP-bd"/>
</dbReference>
<dbReference type="PANTHER" id="PTHR24029">
    <property type="entry name" value="UVRABC SYSTEM PROTEIN B"/>
    <property type="match status" value="1"/>
</dbReference>
<dbReference type="InterPro" id="IPR004807">
    <property type="entry name" value="UvrB"/>
</dbReference>
<dbReference type="EMBL" id="JACQMJ010000004">
    <property type="protein sequence ID" value="MBI4132129.1"/>
    <property type="molecule type" value="Genomic_DNA"/>
</dbReference>
<dbReference type="InterPro" id="IPR001650">
    <property type="entry name" value="Helicase_C-like"/>
</dbReference>
<evidence type="ECO:0000313" key="17">
    <source>
        <dbReference type="EMBL" id="MBI4132129.1"/>
    </source>
</evidence>
<evidence type="ECO:0000256" key="11">
    <source>
        <dbReference type="ARBA" id="ARBA00029504"/>
    </source>
</evidence>
<evidence type="ECO:0000259" key="14">
    <source>
        <dbReference type="PROSITE" id="PS50151"/>
    </source>
</evidence>
<dbReference type="Pfam" id="PF04851">
    <property type="entry name" value="ResIII"/>
    <property type="match status" value="1"/>
</dbReference>
<feature type="domain" description="Helicase C-terminal" evidence="16">
    <location>
        <begin position="435"/>
        <end position="597"/>
    </location>
</feature>
<evidence type="ECO:0000313" key="18">
    <source>
        <dbReference type="Proteomes" id="UP000704960"/>
    </source>
</evidence>
<evidence type="ECO:0000256" key="9">
    <source>
        <dbReference type="ARBA" id="ARBA00023204"/>
    </source>
</evidence>
<dbReference type="Gene3D" id="3.40.50.300">
    <property type="entry name" value="P-loop containing nucleotide triphosphate hydrolases"/>
    <property type="match status" value="3"/>
</dbReference>
<dbReference type="CDD" id="cd18790">
    <property type="entry name" value="SF2_C_UvrB"/>
    <property type="match status" value="1"/>
</dbReference>
<gene>
    <name evidence="17" type="primary">uvrB</name>
    <name evidence="17" type="ORF">HY474_00685</name>
</gene>
<dbReference type="GO" id="GO:0005524">
    <property type="term" value="F:ATP binding"/>
    <property type="evidence" value="ECO:0007669"/>
    <property type="project" value="UniProtKB-KW"/>
</dbReference>
<keyword evidence="4" id="KW-0547">Nucleotide-binding</keyword>
<keyword evidence="5 12" id="KW-0227">DNA damage</keyword>
<feature type="domain" description="Helicase ATP-binding" evidence="15">
    <location>
        <begin position="24"/>
        <end position="177"/>
    </location>
</feature>
<keyword evidence="6 12" id="KW-0228">DNA excision</keyword>
<dbReference type="SUPFAM" id="SSF52540">
    <property type="entry name" value="P-loop containing nucleoside triphosphate hydrolases"/>
    <property type="match status" value="2"/>
</dbReference>
<organism evidence="17 18">
    <name type="scientific">Candidatus Sungiibacteriota bacterium</name>
    <dbReference type="NCBI Taxonomy" id="2750080"/>
    <lineage>
        <taxon>Bacteria</taxon>
        <taxon>Candidatus Sungiibacteriota</taxon>
    </lineage>
</organism>
<dbReference type="Proteomes" id="UP000704960">
    <property type="component" value="Unassembled WGS sequence"/>
</dbReference>
<dbReference type="PANTHER" id="PTHR24029:SF0">
    <property type="entry name" value="UVRABC SYSTEM PROTEIN B"/>
    <property type="match status" value="1"/>
</dbReference>
<dbReference type="Pfam" id="PF12344">
    <property type="entry name" value="UvrB"/>
    <property type="match status" value="1"/>
</dbReference>
<dbReference type="GO" id="GO:0004518">
    <property type="term" value="F:nuclease activity"/>
    <property type="evidence" value="ECO:0007669"/>
    <property type="project" value="UniProtKB-KW"/>
</dbReference>
<dbReference type="GO" id="GO:0009380">
    <property type="term" value="C:excinuclease repair complex"/>
    <property type="evidence" value="ECO:0007669"/>
    <property type="project" value="InterPro"/>
</dbReference>
<keyword evidence="7" id="KW-0067">ATP-binding</keyword>
<keyword evidence="3" id="KW-0963">Cytoplasm</keyword>
<dbReference type="PROSITE" id="PS50151">
    <property type="entry name" value="UVR"/>
    <property type="match status" value="1"/>
</dbReference>
<evidence type="ECO:0000256" key="6">
    <source>
        <dbReference type="ARBA" id="ARBA00022769"/>
    </source>
</evidence>
<dbReference type="InterPro" id="IPR006935">
    <property type="entry name" value="Helicase/UvrB_N"/>
</dbReference>
<comment type="subunit">
    <text evidence="10 12">Forms a heterotetramer with UvrA during the search for lesions. Interacts with UvrC in an incision complex.</text>
</comment>
<evidence type="ECO:0000256" key="3">
    <source>
        <dbReference type="ARBA" id="ARBA00022490"/>
    </source>
</evidence>
<dbReference type="CDD" id="cd17916">
    <property type="entry name" value="DEXHc_UvrB"/>
    <property type="match status" value="1"/>
</dbReference>
<dbReference type="GO" id="GO:0003677">
    <property type="term" value="F:DNA binding"/>
    <property type="evidence" value="ECO:0007669"/>
    <property type="project" value="InterPro"/>
</dbReference>
<dbReference type="AlphaFoldDB" id="A0A932YXQ8"/>
<dbReference type="SMART" id="SM00490">
    <property type="entry name" value="HELICc"/>
    <property type="match status" value="1"/>
</dbReference>
<protein>
    <recommendedName>
        <fullName evidence="11 12">UvrABC system protein B</fullName>
    </recommendedName>
</protein>
<evidence type="ECO:0000256" key="13">
    <source>
        <dbReference type="SAM" id="Coils"/>
    </source>
</evidence>
<evidence type="ECO:0000256" key="5">
    <source>
        <dbReference type="ARBA" id="ARBA00022763"/>
    </source>
</evidence>
<evidence type="ECO:0000256" key="10">
    <source>
        <dbReference type="ARBA" id="ARBA00026033"/>
    </source>
</evidence>
<feature type="domain" description="UVR" evidence="14">
    <location>
        <begin position="621"/>
        <end position="655"/>
    </location>
</feature>
<dbReference type="SUPFAM" id="SSF46600">
    <property type="entry name" value="C-terminal UvrC-binding domain of UvrB"/>
    <property type="match status" value="1"/>
</dbReference>
<dbReference type="PROSITE" id="PS51192">
    <property type="entry name" value="HELICASE_ATP_BIND_1"/>
    <property type="match status" value="1"/>
</dbReference>
<dbReference type="GO" id="GO:0016887">
    <property type="term" value="F:ATP hydrolysis activity"/>
    <property type="evidence" value="ECO:0007669"/>
    <property type="project" value="InterPro"/>
</dbReference>
<feature type="coiled-coil region" evidence="13">
    <location>
        <begin position="253"/>
        <end position="284"/>
    </location>
</feature>
<evidence type="ECO:0000259" key="16">
    <source>
        <dbReference type="PROSITE" id="PS51194"/>
    </source>
</evidence>
<comment type="similarity">
    <text evidence="2 12">Belongs to the UvrB family.</text>
</comment>
<evidence type="ECO:0000256" key="2">
    <source>
        <dbReference type="ARBA" id="ARBA00008533"/>
    </source>
</evidence>
<keyword evidence="8 12" id="KW-0267">Excision nuclease</keyword>
<sequence length="655" mass="73953">MQFNLTSAYKPTGDQPRAIRELAAGFHAGAASQTLLGVTGSGKTFTMANVIAGLGRPALVISHNKVLAAQLYQEFKEFFPAGAVHYFVSYYDYYQPEAYLPSSDTYIEKDAKINNLIDSLRHAATASLLTRDDVIIVASVSCIYGIGDPEEYEKAAAELKVGEPISLRNLARRLVALQYARNSIDPRQGNFRMRGDTVEVFLPSGEEKLVLTIERGKIASLALQKISLGPAPYPPTSIPLYKLFPAKHFVTPRAKLKLAIANIRQELKEQREKFKHEGKLLEAQRLGERTNFDMEMLESTGYVSGIENYSRQLSFRPPGSPPFTLVDYFRYRFGDNFLTIIDESHVSLPQLRGMYYGDRSRKETLVEYGFRLPSAVDNRPLKFEEFNAKAGRILFVSATPSPYELLKSKPHVVEQLIRPTGVLDPKIDVRPTSNQIRDVIAEVKKRIAKGERSLVMALTKRLAEDIAEYLRGAGIKSEYIHSEVKTLDRPDILKRLREGEHDVLVGINLLREGLDIPEVSFIAILDADKEGYLRNETTLLQIIGRAARHTGGTVILYADSVTASMRKAMDETARRRKIQEQYNREHGITPETIKKEIRKSLLEELSPKSEEEIFLPAGIPREMVSALEKEMKRAAKEMNFELAAKIRDRIRKHRK</sequence>
<dbReference type="Pfam" id="PF00271">
    <property type="entry name" value="Helicase_C"/>
    <property type="match status" value="1"/>
</dbReference>
<dbReference type="GO" id="GO:0009432">
    <property type="term" value="P:SOS response"/>
    <property type="evidence" value="ECO:0007669"/>
    <property type="project" value="UniProtKB-KW"/>
</dbReference>
<dbReference type="GO" id="GO:0006289">
    <property type="term" value="P:nucleotide-excision repair"/>
    <property type="evidence" value="ECO:0007669"/>
    <property type="project" value="InterPro"/>
</dbReference>
<dbReference type="Pfam" id="PF02151">
    <property type="entry name" value="UVR"/>
    <property type="match status" value="1"/>
</dbReference>
<dbReference type="InterPro" id="IPR024759">
    <property type="entry name" value="UvrB_YAD/RRR_dom"/>
</dbReference>
<name>A0A932YXQ8_9BACT</name>
<proteinExistence type="inferred from homology"/>
<dbReference type="InterPro" id="IPR041471">
    <property type="entry name" value="UvrB_inter"/>
</dbReference>
<dbReference type="PROSITE" id="PS51194">
    <property type="entry name" value="HELICASE_CTER"/>
    <property type="match status" value="1"/>
</dbReference>
<dbReference type="NCBIfam" id="TIGR00631">
    <property type="entry name" value="uvrb"/>
    <property type="match status" value="1"/>
</dbReference>
<dbReference type="GO" id="GO:0005737">
    <property type="term" value="C:cytoplasm"/>
    <property type="evidence" value="ECO:0007669"/>
    <property type="project" value="UniProtKB-SubCell"/>
</dbReference>
<keyword evidence="13" id="KW-0175">Coiled coil</keyword>